<evidence type="ECO:0000256" key="8">
    <source>
        <dbReference type="ARBA" id="ARBA00022723"/>
    </source>
</evidence>
<evidence type="ECO:0000256" key="15">
    <source>
        <dbReference type="ARBA" id="ARBA00023242"/>
    </source>
</evidence>
<dbReference type="GO" id="GO:0051287">
    <property type="term" value="F:NAD binding"/>
    <property type="evidence" value="ECO:0007669"/>
    <property type="project" value="UniProtKB-UniRule"/>
</dbReference>
<dbReference type="PANTHER" id="PTHR10459:SF60">
    <property type="entry name" value="POLY [ADP-RIBOSE] POLYMERASE 2"/>
    <property type="match status" value="1"/>
</dbReference>
<evidence type="ECO:0000256" key="6">
    <source>
        <dbReference type="ARBA" id="ARBA00022679"/>
    </source>
</evidence>
<dbReference type="GO" id="GO:0005730">
    <property type="term" value="C:nucleolus"/>
    <property type="evidence" value="ECO:0007669"/>
    <property type="project" value="TreeGrafter"/>
</dbReference>
<keyword evidence="9" id="KW-0677">Repeat</keyword>
<evidence type="ECO:0000256" key="19">
    <source>
        <dbReference type="PIRNR" id="PIRNR000489"/>
    </source>
</evidence>
<evidence type="ECO:0000256" key="4">
    <source>
        <dbReference type="ARBA" id="ARBA00012020"/>
    </source>
</evidence>
<dbReference type="OrthoDB" id="429950at2759"/>
<evidence type="ECO:0000256" key="17">
    <source>
        <dbReference type="ARBA" id="ARBA00033987"/>
    </source>
</evidence>
<keyword evidence="7" id="KW-0548">Nucleotidyltransferase</keyword>
<comment type="catalytic activity">
    <reaction evidence="2 19">
        <text>L-glutamyl-[protein] + NAD(+) = 5-O-(ADP-D-ribosyl)-L-glutamyl-[protein] + nicotinamide</text>
        <dbReference type="Rhea" id="RHEA:58224"/>
        <dbReference type="Rhea" id="RHEA-COMP:10208"/>
        <dbReference type="Rhea" id="RHEA-COMP:15089"/>
        <dbReference type="ChEBI" id="CHEBI:17154"/>
        <dbReference type="ChEBI" id="CHEBI:29973"/>
        <dbReference type="ChEBI" id="CHEBI:57540"/>
        <dbReference type="ChEBI" id="CHEBI:142540"/>
    </reaction>
</comment>
<dbReference type="PROSITE" id="PS50172">
    <property type="entry name" value="BRCT"/>
    <property type="match status" value="1"/>
</dbReference>
<dbReference type="SUPFAM" id="SSF52113">
    <property type="entry name" value="BRCT domain"/>
    <property type="match status" value="1"/>
</dbReference>
<comment type="similarity">
    <text evidence="16">Belongs to the ARTD/PARP family.</text>
</comment>
<dbReference type="EMBL" id="JADBJN010000003">
    <property type="protein sequence ID" value="KAG5673403.1"/>
    <property type="molecule type" value="Genomic_DNA"/>
</dbReference>
<dbReference type="Gene3D" id="3.30.1740.10">
    <property type="entry name" value="Zinc finger, PARP-type"/>
    <property type="match status" value="2"/>
</dbReference>
<dbReference type="InterPro" id="IPR008893">
    <property type="entry name" value="WGR_domain"/>
</dbReference>
<dbReference type="InterPro" id="IPR008288">
    <property type="entry name" value="PARP"/>
</dbReference>
<dbReference type="Gene3D" id="2.20.25.630">
    <property type="match status" value="1"/>
</dbReference>
<dbReference type="InterPro" id="IPR012982">
    <property type="entry name" value="PARP1-like_PADR1_Zn_ribbon"/>
</dbReference>
<gene>
    <name evidence="25" type="ORF">PVAND_003458</name>
</gene>
<feature type="domain" description="WGR" evidence="24">
    <location>
        <begin position="537"/>
        <end position="641"/>
    </location>
</feature>
<dbReference type="Gene3D" id="1.10.20.130">
    <property type="match status" value="1"/>
</dbReference>
<dbReference type="Gene3D" id="3.40.50.10190">
    <property type="entry name" value="BRCT domain"/>
    <property type="match status" value="1"/>
</dbReference>
<evidence type="ECO:0000256" key="11">
    <source>
        <dbReference type="ARBA" id="ARBA00022771"/>
    </source>
</evidence>
<organism evidence="25 26">
    <name type="scientific">Polypedilum vanderplanki</name>
    <name type="common">Sleeping chironomid midge</name>
    <dbReference type="NCBI Taxonomy" id="319348"/>
    <lineage>
        <taxon>Eukaryota</taxon>
        <taxon>Metazoa</taxon>
        <taxon>Ecdysozoa</taxon>
        <taxon>Arthropoda</taxon>
        <taxon>Hexapoda</taxon>
        <taxon>Insecta</taxon>
        <taxon>Pterygota</taxon>
        <taxon>Neoptera</taxon>
        <taxon>Endopterygota</taxon>
        <taxon>Diptera</taxon>
        <taxon>Nematocera</taxon>
        <taxon>Chironomoidea</taxon>
        <taxon>Chironomidae</taxon>
        <taxon>Chironominae</taxon>
        <taxon>Polypedilum</taxon>
        <taxon>Polypedilum</taxon>
    </lineage>
</organism>
<protein>
    <recommendedName>
        <fullName evidence="18 19">Poly [ADP-ribose] polymerase</fullName>
        <ecNumber evidence="4 19">2.4.2.30</ecNumber>
    </recommendedName>
</protein>
<feature type="domain" description="PARP-type" evidence="20">
    <location>
        <begin position="122"/>
        <end position="211"/>
    </location>
</feature>
<evidence type="ECO:0000256" key="13">
    <source>
        <dbReference type="ARBA" id="ARBA00023027"/>
    </source>
</evidence>
<dbReference type="InterPro" id="IPR036420">
    <property type="entry name" value="BRCT_dom_sf"/>
</dbReference>
<sequence length="1011" mass="116547">MEELPYKVEYAKTGRAKCRGCKINIEKDELRLAALVQSFFHDGKDCHWFHLNCFFQKHRPKAIDDIDHFEEIRIEDQENIRQKLDATKGILLPEPKGKKKGKKRAAEDSKTAAFNATALNDFGVEYAKSGRSACAGCGNNIMVNEVRIKKMDYTTEVGMKFGGQPFWHHVDCFAKIRGDYNFYLDGSDLPGFSELSPADKKIVKKAIKAIEITEAQAKKLKTEPRDKDEVEAENALEKLITEQTKLLFKVRDEIQFLKKSDLQNILFVNDSGMVSGSDALIERCSDFLTFGAIKKCKKCKNGDMIFAKYGYRCNGNIDEWTMCENFEEKPERVKCKIPKELKESKGNKKSEKNFFAKYKSLVKDRAVRPQIKKEIKKDEEDGKRIYKVEREREPLYGMHCVLISNNKGLKEELKTKITRLGGKVVTTLQEHIAFVISNNDEVEKMNKRMQEVKSLDIQVVDEKFIDAIEKLKRAEVIEKIKSMSICDWGSDPLTRIPAEEEKKTERESIYNRNKKKTAVMKLKNGTAIDPASGLSDVAHVYKDKLTNILYTTVLTKIDIQKNKNSYYKLQVLESDMERNYWLFRSWGRIGTDVGDNKTEKCFSVEEAITEFERLFEEKTGNIFGAPFQKKPNSYTLVEVDYENEDEKNKKKEELEKIPSKLPTSVQDLVKMIFDIDTMKKTMLEFELDLEKMPLGRLSSKQLHEAYTVLNDLDELIKSGDNNESKFIGFSNKFFSLVPHSFGMNKAPVINTVEMIKQKREMIDSLMEIEIAYAFIKDDEKSNTDVNPLDAHYAKLKTDLKPLDKNNDEFKLIESYIKNTHAETHNQYTLEIEDVFKVKRENEHRRYKPFKKLHNRQLLWHGSRLTNYVGILSHGLKIAPPEAPCTGYMFGKGVYFADMVSKSANYCCTSPRQPIGLMLLSEVALGDMYELTNAKYINKLPPGKHSCKGIGKTSPNPEQFQVREDGVTIPCGQPKTNDKLRSELLYNEYIVYDVAQVNIQYLLKLKFNYKRQ</sequence>
<keyword evidence="14 19" id="KW-0238">DNA-binding</keyword>
<dbReference type="Pfam" id="PF21728">
    <property type="entry name" value="PADR1_N"/>
    <property type="match status" value="1"/>
</dbReference>
<proteinExistence type="inferred from homology"/>
<evidence type="ECO:0000256" key="14">
    <source>
        <dbReference type="ARBA" id="ARBA00023125"/>
    </source>
</evidence>
<dbReference type="CDD" id="cd08001">
    <property type="entry name" value="WGR_PARP1_like"/>
    <property type="match status" value="1"/>
</dbReference>
<dbReference type="InterPro" id="IPR001357">
    <property type="entry name" value="BRCT_dom"/>
</dbReference>
<dbReference type="GO" id="GO:0003677">
    <property type="term" value="F:DNA binding"/>
    <property type="evidence" value="ECO:0007669"/>
    <property type="project" value="UniProtKB-UniRule"/>
</dbReference>
<dbReference type="EC" id="2.4.2.30" evidence="4 19"/>
<evidence type="ECO:0000259" key="23">
    <source>
        <dbReference type="PROSITE" id="PS51060"/>
    </source>
</evidence>
<dbReference type="Gene3D" id="3.90.228.10">
    <property type="match status" value="1"/>
</dbReference>
<dbReference type="PROSITE" id="PS51060">
    <property type="entry name" value="PARP_ALPHA_HD"/>
    <property type="match status" value="1"/>
</dbReference>
<dbReference type="PANTHER" id="PTHR10459">
    <property type="entry name" value="DNA LIGASE"/>
    <property type="match status" value="1"/>
</dbReference>
<evidence type="ECO:0000256" key="9">
    <source>
        <dbReference type="ARBA" id="ARBA00022737"/>
    </source>
</evidence>
<dbReference type="SMART" id="SM00292">
    <property type="entry name" value="BRCT"/>
    <property type="match status" value="1"/>
</dbReference>
<dbReference type="FunFam" id="3.90.228.10:FF:000002">
    <property type="entry name" value="Poly [ADP-ribose] polymerase"/>
    <property type="match status" value="1"/>
</dbReference>
<dbReference type="InterPro" id="IPR049296">
    <property type="entry name" value="PARP1-like_PADR1_N"/>
</dbReference>
<dbReference type="InterPro" id="IPR001510">
    <property type="entry name" value="Znf_PARP"/>
</dbReference>
<evidence type="ECO:0000256" key="12">
    <source>
        <dbReference type="ARBA" id="ARBA00022833"/>
    </source>
</evidence>
<name>A0A9J6BV53_POLVA</name>
<dbReference type="GO" id="GO:1990404">
    <property type="term" value="F:NAD+-protein mono-ADP-ribosyltransferase activity"/>
    <property type="evidence" value="ECO:0007669"/>
    <property type="project" value="TreeGrafter"/>
</dbReference>
<dbReference type="SUPFAM" id="SSF142921">
    <property type="entry name" value="WGR domain-like"/>
    <property type="match status" value="1"/>
</dbReference>
<evidence type="ECO:0000256" key="18">
    <source>
        <dbReference type="ARBA" id="ARBA00071874"/>
    </source>
</evidence>
<dbReference type="PIRSF" id="PIRSF000489">
    <property type="entry name" value="NAD_ADPRT"/>
    <property type="match status" value="1"/>
</dbReference>
<dbReference type="PROSITE" id="PS00347">
    <property type="entry name" value="ZF_PARP_1"/>
    <property type="match status" value="1"/>
</dbReference>
<dbReference type="Pfam" id="PF02877">
    <property type="entry name" value="PARP_reg"/>
    <property type="match status" value="1"/>
</dbReference>
<dbReference type="SUPFAM" id="SSF47587">
    <property type="entry name" value="Domain of poly(ADP-ribose) polymerase"/>
    <property type="match status" value="1"/>
</dbReference>
<dbReference type="InterPro" id="IPR036930">
    <property type="entry name" value="WGR_dom_sf"/>
</dbReference>
<dbReference type="Pfam" id="PF00645">
    <property type="entry name" value="zf-PARP"/>
    <property type="match status" value="2"/>
</dbReference>
<dbReference type="Pfam" id="PF00533">
    <property type="entry name" value="BRCT"/>
    <property type="match status" value="1"/>
</dbReference>
<dbReference type="InterPro" id="IPR004102">
    <property type="entry name" value="Poly(ADP-ribose)pol_reg_dom"/>
</dbReference>
<dbReference type="GO" id="GO:0008270">
    <property type="term" value="F:zinc ion binding"/>
    <property type="evidence" value="ECO:0007669"/>
    <property type="project" value="UniProtKB-KW"/>
</dbReference>
<feature type="domain" description="PARP catalytic" evidence="22">
    <location>
        <begin position="786"/>
        <end position="1011"/>
    </location>
</feature>
<dbReference type="SMART" id="SM01336">
    <property type="entry name" value="zf-PARP"/>
    <property type="match status" value="2"/>
</dbReference>
<dbReference type="AlphaFoldDB" id="A0A9J6BV53"/>
<reference evidence="25" key="1">
    <citation type="submission" date="2021-03" db="EMBL/GenBank/DDBJ databases">
        <title>Chromosome level genome of the anhydrobiotic midge Polypedilum vanderplanki.</title>
        <authorList>
            <person name="Yoshida Y."/>
            <person name="Kikawada T."/>
            <person name="Gusev O."/>
        </authorList>
    </citation>
    <scope>NUCLEOTIDE SEQUENCE</scope>
    <source>
        <strain evidence="25">NIAS01</strain>
        <tissue evidence="25">Whole body or cell culture</tissue>
    </source>
</reference>
<dbReference type="PROSITE" id="PS52007">
    <property type="entry name" value="PADR1"/>
    <property type="match status" value="1"/>
</dbReference>
<dbReference type="SUPFAM" id="SSF56399">
    <property type="entry name" value="ADP-ribosylation"/>
    <property type="match status" value="1"/>
</dbReference>
<evidence type="ECO:0000256" key="7">
    <source>
        <dbReference type="ARBA" id="ARBA00022695"/>
    </source>
</evidence>
<evidence type="ECO:0000256" key="3">
    <source>
        <dbReference type="ARBA" id="ARBA00004123"/>
    </source>
</evidence>
<dbReference type="Gene3D" id="1.20.142.10">
    <property type="entry name" value="Poly(ADP-ribose) polymerase, regulatory domain"/>
    <property type="match status" value="1"/>
</dbReference>
<feature type="domain" description="PARP-type" evidence="20">
    <location>
        <begin position="6"/>
        <end position="88"/>
    </location>
</feature>
<dbReference type="CDD" id="cd17747">
    <property type="entry name" value="BRCT_PARP1"/>
    <property type="match status" value="1"/>
</dbReference>
<dbReference type="InterPro" id="IPR038650">
    <property type="entry name" value="PADR1_C_dom_sf"/>
</dbReference>
<comment type="catalytic activity">
    <reaction evidence="17 19">
        <text>NAD(+) + (ADP-D-ribosyl)n-acceptor = nicotinamide + (ADP-D-ribosyl)n+1-acceptor + H(+).</text>
        <dbReference type="EC" id="2.4.2.30"/>
    </reaction>
</comment>
<evidence type="ECO:0000259" key="21">
    <source>
        <dbReference type="PROSITE" id="PS50172"/>
    </source>
</evidence>
<dbReference type="Proteomes" id="UP001107558">
    <property type="component" value="Chromosome 3"/>
</dbReference>
<dbReference type="SMART" id="SM01335">
    <property type="entry name" value="PADR1"/>
    <property type="match status" value="1"/>
</dbReference>
<dbReference type="InterPro" id="IPR036616">
    <property type="entry name" value="Poly(ADP-ribose)pol_reg_dom_sf"/>
</dbReference>
<keyword evidence="12 19" id="KW-0862">Zinc</keyword>
<dbReference type="InterPro" id="IPR050800">
    <property type="entry name" value="ARTD/PARP"/>
</dbReference>
<dbReference type="SMART" id="SM00773">
    <property type="entry name" value="WGR"/>
    <property type="match status" value="1"/>
</dbReference>
<comment type="catalytic activity">
    <reaction evidence="1 19">
        <text>L-aspartyl-[protein] + NAD(+) = 4-O-(ADP-D-ribosyl)-L-aspartyl-[protein] + nicotinamide</text>
        <dbReference type="Rhea" id="RHEA:54424"/>
        <dbReference type="Rhea" id="RHEA-COMP:9867"/>
        <dbReference type="Rhea" id="RHEA-COMP:13832"/>
        <dbReference type="ChEBI" id="CHEBI:17154"/>
        <dbReference type="ChEBI" id="CHEBI:29961"/>
        <dbReference type="ChEBI" id="CHEBI:57540"/>
        <dbReference type="ChEBI" id="CHEBI:138102"/>
    </reaction>
</comment>
<keyword evidence="6 19" id="KW-0808">Transferase</keyword>
<dbReference type="Pfam" id="PF08063">
    <property type="entry name" value="Zn_ribbon_PADR1"/>
    <property type="match status" value="1"/>
</dbReference>
<dbReference type="GO" id="GO:0016779">
    <property type="term" value="F:nucleotidyltransferase activity"/>
    <property type="evidence" value="ECO:0007669"/>
    <property type="project" value="UniProtKB-KW"/>
</dbReference>
<evidence type="ECO:0000259" key="24">
    <source>
        <dbReference type="PROSITE" id="PS51977"/>
    </source>
</evidence>
<evidence type="ECO:0000256" key="1">
    <source>
        <dbReference type="ARBA" id="ARBA00000438"/>
    </source>
</evidence>
<dbReference type="PROSITE" id="PS51059">
    <property type="entry name" value="PARP_CATALYTIC"/>
    <property type="match status" value="1"/>
</dbReference>
<accession>A0A9J6BV53</accession>
<dbReference type="GO" id="GO:0003950">
    <property type="term" value="F:NAD+ poly-ADP-ribosyltransferase activity"/>
    <property type="evidence" value="ECO:0007669"/>
    <property type="project" value="UniProtKB-UniRule"/>
</dbReference>
<dbReference type="GO" id="GO:0070212">
    <property type="term" value="P:protein poly-ADP-ribosylation"/>
    <property type="evidence" value="ECO:0007669"/>
    <property type="project" value="TreeGrafter"/>
</dbReference>
<evidence type="ECO:0000256" key="2">
    <source>
        <dbReference type="ARBA" id="ARBA00000459"/>
    </source>
</evidence>
<keyword evidence="11" id="KW-0863">Zinc-finger</keyword>
<dbReference type="Pfam" id="PF00644">
    <property type="entry name" value="PARP"/>
    <property type="match status" value="1"/>
</dbReference>
<evidence type="ECO:0000313" key="25">
    <source>
        <dbReference type="EMBL" id="KAG5673403.1"/>
    </source>
</evidence>
<evidence type="ECO:0000256" key="5">
    <source>
        <dbReference type="ARBA" id="ARBA00022676"/>
    </source>
</evidence>
<evidence type="ECO:0000256" key="16">
    <source>
        <dbReference type="ARBA" id="ARBA00024347"/>
    </source>
</evidence>
<keyword evidence="8 19" id="KW-0479">Metal-binding</keyword>
<keyword evidence="10" id="KW-0013">ADP-ribosylation</keyword>
<dbReference type="CDD" id="cd01437">
    <property type="entry name" value="parp_like"/>
    <property type="match status" value="1"/>
</dbReference>
<keyword evidence="26" id="KW-1185">Reference proteome</keyword>
<dbReference type="SUPFAM" id="SSF57716">
    <property type="entry name" value="Glucocorticoid receptor-like (DNA-binding domain)"/>
    <property type="match status" value="2"/>
</dbReference>
<dbReference type="InterPro" id="IPR036957">
    <property type="entry name" value="Znf_PARP_sf"/>
</dbReference>
<dbReference type="FunFam" id="1.20.142.10:FF:000001">
    <property type="entry name" value="Poly [ADP-ribose] polymerase"/>
    <property type="match status" value="1"/>
</dbReference>
<keyword evidence="5 19" id="KW-0328">Glycosyltransferase</keyword>
<dbReference type="Pfam" id="PF05406">
    <property type="entry name" value="WGR"/>
    <property type="match status" value="1"/>
</dbReference>
<keyword evidence="15 19" id="KW-0539">Nucleus</keyword>
<feature type="domain" description="BRCT" evidence="21">
    <location>
        <begin position="390"/>
        <end position="465"/>
    </location>
</feature>
<evidence type="ECO:0000256" key="10">
    <source>
        <dbReference type="ARBA" id="ARBA00022765"/>
    </source>
</evidence>
<comment type="subcellular location">
    <subcellularLocation>
        <location evidence="3 19">Nucleus</location>
    </subcellularLocation>
</comment>
<comment type="caution">
    <text evidence="25">The sequence shown here is derived from an EMBL/GenBank/DDBJ whole genome shotgun (WGS) entry which is preliminary data.</text>
</comment>
<keyword evidence="13 19" id="KW-0520">NAD</keyword>
<feature type="domain" description="PARP alpha-helical" evidence="23">
    <location>
        <begin position="658"/>
        <end position="776"/>
    </location>
</feature>
<dbReference type="PROSITE" id="PS51977">
    <property type="entry name" value="WGR"/>
    <property type="match status" value="1"/>
</dbReference>
<evidence type="ECO:0000259" key="22">
    <source>
        <dbReference type="PROSITE" id="PS51059"/>
    </source>
</evidence>
<dbReference type="PROSITE" id="PS50064">
    <property type="entry name" value="ZF_PARP_2"/>
    <property type="match status" value="2"/>
</dbReference>
<evidence type="ECO:0000313" key="26">
    <source>
        <dbReference type="Proteomes" id="UP001107558"/>
    </source>
</evidence>
<evidence type="ECO:0000259" key="20">
    <source>
        <dbReference type="PROSITE" id="PS50064"/>
    </source>
</evidence>
<dbReference type="InterPro" id="IPR012317">
    <property type="entry name" value="Poly(ADP-ribose)pol_cat_dom"/>
</dbReference>
<dbReference type="GO" id="GO:0006302">
    <property type="term" value="P:double-strand break repair"/>
    <property type="evidence" value="ECO:0007669"/>
    <property type="project" value="TreeGrafter"/>
</dbReference>